<feature type="domain" description="VanZ-like" evidence="2">
    <location>
        <begin position="2"/>
        <end position="42"/>
    </location>
</feature>
<comment type="caution">
    <text evidence="3">The sequence shown here is derived from an EMBL/GenBank/DDBJ whole genome shotgun (WGS) entry which is preliminary data.</text>
</comment>
<feature type="transmembrane region" description="Helical" evidence="1">
    <location>
        <begin position="25"/>
        <end position="42"/>
    </location>
</feature>
<name>A0ABV7CY69_9BACI</name>
<protein>
    <submittedName>
        <fullName evidence="3">VanZ family protein</fullName>
    </submittedName>
</protein>
<evidence type="ECO:0000256" key="1">
    <source>
        <dbReference type="SAM" id="Phobius"/>
    </source>
</evidence>
<keyword evidence="4" id="KW-1185">Reference proteome</keyword>
<gene>
    <name evidence="3" type="ORF">ACFOGI_14505</name>
</gene>
<dbReference type="PANTHER" id="PTHR36834">
    <property type="entry name" value="MEMBRANE PROTEIN-RELATED"/>
    <property type="match status" value="1"/>
</dbReference>
<sequence length="50" mass="5854">MLLFSFSIEILQYVTQLGVFDVDDIILNTLGGYLGFLIFVLFKNRIRLFH</sequence>
<keyword evidence="1" id="KW-1133">Transmembrane helix</keyword>
<dbReference type="EMBL" id="JBHRSA010000053">
    <property type="protein sequence ID" value="MFC3041456.1"/>
    <property type="molecule type" value="Genomic_DNA"/>
</dbReference>
<keyword evidence="1" id="KW-0472">Membrane</keyword>
<dbReference type="PANTHER" id="PTHR36834:SF1">
    <property type="entry name" value="INTEGRAL MEMBRANE PROTEIN"/>
    <property type="match status" value="1"/>
</dbReference>
<organism evidence="3 4">
    <name type="scientific">Virgibacillus xinjiangensis</name>
    <dbReference type="NCBI Taxonomy" id="393090"/>
    <lineage>
        <taxon>Bacteria</taxon>
        <taxon>Bacillati</taxon>
        <taxon>Bacillota</taxon>
        <taxon>Bacilli</taxon>
        <taxon>Bacillales</taxon>
        <taxon>Bacillaceae</taxon>
        <taxon>Virgibacillus</taxon>
    </lineage>
</organism>
<reference evidence="4" key="1">
    <citation type="journal article" date="2019" name="Int. J. Syst. Evol. Microbiol.">
        <title>The Global Catalogue of Microorganisms (GCM) 10K type strain sequencing project: providing services to taxonomists for standard genome sequencing and annotation.</title>
        <authorList>
            <consortium name="The Broad Institute Genomics Platform"/>
            <consortium name="The Broad Institute Genome Sequencing Center for Infectious Disease"/>
            <person name="Wu L."/>
            <person name="Ma J."/>
        </authorList>
    </citation>
    <scope>NUCLEOTIDE SEQUENCE [LARGE SCALE GENOMIC DNA]</scope>
    <source>
        <strain evidence="4">KCTC 13128</strain>
    </source>
</reference>
<dbReference type="Pfam" id="PF04892">
    <property type="entry name" value="VanZ"/>
    <property type="match status" value="1"/>
</dbReference>
<dbReference type="InterPro" id="IPR053150">
    <property type="entry name" value="Teicoplanin_resist-assoc"/>
</dbReference>
<dbReference type="InterPro" id="IPR006976">
    <property type="entry name" value="VanZ-like"/>
</dbReference>
<accession>A0ABV7CY69</accession>
<keyword evidence="1" id="KW-0812">Transmembrane</keyword>
<dbReference type="Proteomes" id="UP001595279">
    <property type="component" value="Unassembled WGS sequence"/>
</dbReference>
<evidence type="ECO:0000313" key="3">
    <source>
        <dbReference type="EMBL" id="MFC3041456.1"/>
    </source>
</evidence>
<proteinExistence type="predicted"/>
<dbReference type="RefSeq" id="WP_390274186.1">
    <property type="nucleotide sequence ID" value="NZ_JBHRSA010000053.1"/>
</dbReference>
<evidence type="ECO:0000259" key="2">
    <source>
        <dbReference type="Pfam" id="PF04892"/>
    </source>
</evidence>
<evidence type="ECO:0000313" key="4">
    <source>
        <dbReference type="Proteomes" id="UP001595279"/>
    </source>
</evidence>